<dbReference type="PROSITE" id="PS50949">
    <property type="entry name" value="HTH_GNTR"/>
    <property type="match status" value="1"/>
</dbReference>
<dbReference type="PANTHER" id="PTHR43537">
    <property type="entry name" value="TRANSCRIPTIONAL REGULATOR, GNTR FAMILY"/>
    <property type="match status" value="1"/>
</dbReference>
<organism evidence="5 6">
    <name type="scientific">Pseudacidovorax intermedius</name>
    <dbReference type="NCBI Taxonomy" id="433924"/>
    <lineage>
        <taxon>Bacteria</taxon>
        <taxon>Pseudomonadati</taxon>
        <taxon>Pseudomonadota</taxon>
        <taxon>Betaproteobacteria</taxon>
        <taxon>Burkholderiales</taxon>
        <taxon>Comamonadaceae</taxon>
        <taxon>Pseudacidovorax</taxon>
    </lineage>
</organism>
<evidence type="ECO:0000259" key="4">
    <source>
        <dbReference type="PROSITE" id="PS50949"/>
    </source>
</evidence>
<dbReference type="CDD" id="cd07377">
    <property type="entry name" value="WHTH_GntR"/>
    <property type="match status" value="1"/>
</dbReference>
<dbReference type="InterPro" id="IPR036388">
    <property type="entry name" value="WH-like_DNA-bd_sf"/>
</dbReference>
<name>A0A370FJ20_9BURK</name>
<protein>
    <submittedName>
        <fullName evidence="5">GntR family transcriptional regulator</fullName>
    </submittedName>
</protein>
<dbReference type="Proteomes" id="UP000255265">
    <property type="component" value="Unassembled WGS sequence"/>
</dbReference>
<dbReference type="Pfam" id="PF00392">
    <property type="entry name" value="GntR"/>
    <property type="match status" value="1"/>
</dbReference>
<dbReference type="Pfam" id="PF07729">
    <property type="entry name" value="FCD"/>
    <property type="match status" value="1"/>
</dbReference>
<dbReference type="SUPFAM" id="SSF48008">
    <property type="entry name" value="GntR ligand-binding domain-like"/>
    <property type="match status" value="1"/>
</dbReference>
<dbReference type="InterPro" id="IPR036390">
    <property type="entry name" value="WH_DNA-bd_sf"/>
</dbReference>
<evidence type="ECO:0000256" key="1">
    <source>
        <dbReference type="ARBA" id="ARBA00023015"/>
    </source>
</evidence>
<dbReference type="Gene3D" id="1.20.120.530">
    <property type="entry name" value="GntR ligand-binding domain-like"/>
    <property type="match status" value="1"/>
</dbReference>
<evidence type="ECO:0000256" key="2">
    <source>
        <dbReference type="ARBA" id="ARBA00023125"/>
    </source>
</evidence>
<dbReference type="Gene3D" id="1.10.10.10">
    <property type="entry name" value="Winged helix-like DNA-binding domain superfamily/Winged helix DNA-binding domain"/>
    <property type="match status" value="1"/>
</dbReference>
<dbReference type="EMBL" id="QQAV01000005">
    <property type="protein sequence ID" value="RDI24217.1"/>
    <property type="molecule type" value="Genomic_DNA"/>
</dbReference>
<dbReference type="SMART" id="SM00895">
    <property type="entry name" value="FCD"/>
    <property type="match status" value="1"/>
</dbReference>
<dbReference type="GO" id="GO:0003700">
    <property type="term" value="F:DNA-binding transcription factor activity"/>
    <property type="evidence" value="ECO:0007669"/>
    <property type="project" value="InterPro"/>
</dbReference>
<evidence type="ECO:0000313" key="6">
    <source>
        <dbReference type="Proteomes" id="UP000255265"/>
    </source>
</evidence>
<dbReference type="STRING" id="433924.NS331_09630"/>
<comment type="caution">
    <text evidence="5">The sequence shown here is derived from an EMBL/GenBank/DDBJ whole genome shotgun (WGS) entry which is preliminary data.</text>
</comment>
<dbReference type="SMART" id="SM00345">
    <property type="entry name" value="HTH_GNTR"/>
    <property type="match status" value="1"/>
</dbReference>
<dbReference type="PANTHER" id="PTHR43537:SF5">
    <property type="entry name" value="UXU OPERON TRANSCRIPTIONAL REGULATOR"/>
    <property type="match status" value="1"/>
</dbReference>
<keyword evidence="1" id="KW-0805">Transcription regulation</keyword>
<reference evidence="5 6" key="1">
    <citation type="submission" date="2018-07" db="EMBL/GenBank/DDBJ databases">
        <title>Genomic Encyclopedia of Type Strains, Phase IV (KMG-IV): sequencing the most valuable type-strain genomes for metagenomic binning, comparative biology and taxonomic classification.</title>
        <authorList>
            <person name="Goeker M."/>
        </authorList>
    </citation>
    <scope>NUCLEOTIDE SEQUENCE [LARGE SCALE GENOMIC DNA]</scope>
    <source>
        <strain evidence="5 6">DSM 21352</strain>
    </source>
</reference>
<keyword evidence="2" id="KW-0238">DNA-binding</keyword>
<proteinExistence type="predicted"/>
<dbReference type="SUPFAM" id="SSF46785">
    <property type="entry name" value="Winged helix' DNA-binding domain"/>
    <property type="match status" value="1"/>
</dbReference>
<sequence>MPTLPSPAQPATITIAPLEVRSTSLAEQAYDRLRTLILDRKISGGSPLQEGRLAEELGISRTPMREALVRLAGEGLLVRRDARSYAVRALGTKEYFDCMRAREVIEGEAIALAVPRISNEELDALEAEVRALNEGEHDETAHWHFDDKLHLFLAGASGNVVFPRLVEELRVNARLFRLHSPLHRQRENHDEHGRILEALRSRDADRAREAMRAHLRSLQEDVRRAILD</sequence>
<evidence type="ECO:0000313" key="5">
    <source>
        <dbReference type="EMBL" id="RDI24217.1"/>
    </source>
</evidence>
<dbReference type="InterPro" id="IPR011711">
    <property type="entry name" value="GntR_C"/>
</dbReference>
<keyword evidence="6" id="KW-1185">Reference proteome</keyword>
<dbReference type="PRINTS" id="PR00035">
    <property type="entry name" value="HTHGNTR"/>
</dbReference>
<dbReference type="InterPro" id="IPR008920">
    <property type="entry name" value="TF_FadR/GntR_C"/>
</dbReference>
<dbReference type="AlphaFoldDB" id="A0A370FJ20"/>
<accession>A0A370FJ20</accession>
<dbReference type="OrthoDB" id="6536663at2"/>
<feature type="domain" description="HTH gntR-type" evidence="4">
    <location>
        <begin position="23"/>
        <end position="90"/>
    </location>
</feature>
<gene>
    <name evidence="5" type="ORF">DFR41_105132</name>
</gene>
<dbReference type="InterPro" id="IPR000524">
    <property type="entry name" value="Tscrpt_reg_HTH_GntR"/>
</dbReference>
<dbReference type="GO" id="GO:0003677">
    <property type="term" value="F:DNA binding"/>
    <property type="evidence" value="ECO:0007669"/>
    <property type="project" value="UniProtKB-KW"/>
</dbReference>
<keyword evidence="3" id="KW-0804">Transcription</keyword>
<evidence type="ECO:0000256" key="3">
    <source>
        <dbReference type="ARBA" id="ARBA00023163"/>
    </source>
</evidence>
<dbReference type="RefSeq" id="WP_114803219.1">
    <property type="nucleotide sequence ID" value="NZ_QQAV01000005.1"/>
</dbReference>